<name>A0A8B9ASH5_PHODC</name>
<reference evidence="3" key="1">
    <citation type="journal article" date="2019" name="Nat. Commun.">
        <title>Genome-wide association mapping of date palm fruit traits.</title>
        <authorList>
            <person name="Hazzouri K.M."/>
            <person name="Gros-Balthazard M."/>
            <person name="Flowers J.M."/>
            <person name="Copetti D."/>
            <person name="Lemansour A."/>
            <person name="Lebrun M."/>
            <person name="Masmoudi K."/>
            <person name="Ferrand S."/>
            <person name="Dhar M.I."/>
            <person name="Fresquez Z.A."/>
            <person name="Rosas U."/>
            <person name="Zhang J."/>
            <person name="Talag J."/>
            <person name="Lee S."/>
            <person name="Kudrna D."/>
            <person name="Powell R.F."/>
            <person name="Leitch I.J."/>
            <person name="Krueger R.R."/>
            <person name="Wing R.A."/>
            <person name="Amiri K.M.A."/>
            <person name="Purugganan M.D."/>
        </authorList>
    </citation>
    <scope>NUCLEOTIDE SEQUENCE [LARGE SCALE GENOMIC DNA]</scope>
    <source>
        <strain evidence="3">cv. Khalas</strain>
    </source>
</reference>
<dbReference type="Pfam" id="PF04937">
    <property type="entry name" value="DUF659"/>
    <property type="match status" value="1"/>
</dbReference>
<dbReference type="Pfam" id="PF05699">
    <property type="entry name" value="Dimer_Tnp_hAT"/>
    <property type="match status" value="1"/>
</dbReference>
<proteinExistence type="predicted"/>
<dbReference type="Proteomes" id="UP000228380">
    <property type="component" value="Chromosome 12"/>
</dbReference>
<dbReference type="InterPro" id="IPR007021">
    <property type="entry name" value="DUF659"/>
</dbReference>
<organism evidence="3 4">
    <name type="scientific">Phoenix dactylifera</name>
    <name type="common">Date palm</name>
    <dbReference type="NCBI Taxonomy" id="42345"/>
    <lineage>
        <taxon>Eukaryota</taxon>
        <taxon>Viridiplantae</taxon>
        <taxon>Streptophyta</taxon>
        <taxon>Embryophyta</taxon>
        <taxon>Tracheophyta</taxon>
        <taxon>Spermatophyta</taxon>
        <taxon>Magnoliopsida</taxon>
        <taxon>Liliopsida</taxon>
        <taxon>Arecaceae</taxon>
        <taxon>Coryphoideae</taxon>
        <taxon>Phoeniceae</taxon>
        <taxon>Phoenix</taxon>
    </lineage>
</organism>
<dbReference type="InterPro" id="IPR012337">
    <property type="entry name" value="RNaseH-like_sf"/>
</dbReference>
<dbReference type="AlphaFoldDB" id="A0A8B9ASH5"/>
<evidence type="ECO:0000259" key="2">
    <source>
        <dbReference type="Pfam" id="PF05699"/>
    </source>
</evidence>
<dbReference type="InterPro" id="IPR008906">
    <property type="entry name" value="HATC_C_dom"/>
</dbReference>
<feature type="domain" description="HAT C-terminal dimerisation" evidence="2">
    <location>
        <begin position="291"/>
        <end position="362"/>
    </location>
</feature>
<evidence type="ECO:0000313" key="4">
    <source>
        <dbReference type="RefSeq" id="XP_038988502.1"/>
    </source>
</evidence>
<protein>
    <submittedName>
        <fullName evidence="4">Uncharacterized protein LOC120112750</fullName>
    </submittedName>
</protein>
<keyword evidence="3" id="KW-1185">Reference proteome</keyword>
<gene>
    <name evidence="4" type="primary">LOC120112750</name>
</gene>
<dbReference type="KEGG" id="pda:120112750"/>
<dbReference type="PANTHER" id="PTHR32166">
    <property type="entry name" value="OSJNBA0013A04.12 PROTEIN"/>
    <property type="match status" value="1"/>
</dbReference>
<evidence type="ECO:0000259" key="1">
    <source>
        <dbReference type="Pfam" id="PF04937"/>
    </source>
</evidence>
<dbReference type="RefSeq" id="XP_038988502.1">
    <property type="nucleotide sequence ID" value="XM_039132574.1"/>
</dbReference>
<feature type="domain" description="DUF659" evidence="1">
    <location>
        <begin position="2"/>
        <end position="75"/>
    </location>
</feature>
<evidence type="ECO:0000313" key="3">
    <source>
        <dbReference type="Proteomes" id="UP000228380"/>
    </source>
</evidence>
<dbReference type="OrthoDB" id="785426at2759"/>
<dbReference type="GO" id="GO:0046983">
    <property type="term" value="F:protein dimerization activity"/>
    <property type="evidence" value="ECO:0007669"/>
    <property type="project" value="InterPro"/>
</dbReference>
<dbReference type="GeneID" id="120112750"/>
<dbReference type="PANTHER" id="PTHR32166:SF123">
    <property type="entry name" value="BED-TYPE DOMAIN-CONTAINING PROTEIN"/>
    <property type="match status" value="1"/>
</dbReference>
<sequence length="413" mass="47647">MLKLMEDVIDLVGEENVVQVVTDNGPQYKAAGQVLMERWPHIFWTLCAAHCIDLMLMDIGKIRRVQQTVETAQRITRYIYNHNWVLSLMRKYAGGEILRPGVTRFATNFIALDSILEKRGALRQMFASSEWYDSRYSYAGTEGSKIEDLVTRQPFWQWATTIVKAIKPLYEVLRAVDSEIYPQMGFLYHMMVKAKDQIMEADPAHGRSYINIIEQWWGTQMGTELHLAAYYLNPRFQYNIDGIGMDETLLDALRNVIYKMEADPEKAALCLEESKLFREGSYSFGQRAAVVSKHNMNPAERWVHFGGSARNLKRIAIWIFSQSVSSSGCESNWSTFALVHSKQRNRLTQKLLNDLVYVHYNLRLRLKCIQEEVELKYTDPIYGSFTADDDDPLLGWLVGQQQEPEFDEPGSPP</sequence>
<accession>A0A8B9ASH5</accession>
<dbReference type="SUPFAM" id="SSF53098">
    <property type="entry name" value="Ribonuclease H-like"/>
    <property type="match status" value="1"/>
</dbReference>
<reference evidence="4" key="2">
    <citation type="submission" date="2025-08" db="UniProtKB">
        <authorList>
            <consortium name="RefSeq"/>
        </authorList>
    </citation>
    <scope>IDENTIFICATION</scope>
    <source>
        <tissue evidence="4">Young leaves</tissue>
    </source>
</reference>